<organism evidence="5 6">
    <name type="scientific">Tepidicaulis marinus</name>
    <dbReference type="NCBI Taxonomy" id="1333998"/>
    <lineage>
        <taxon>Bacteria</taxon>
        <taxon>Pseudomonadati</taxon>
        <taxon>Pseudomonadota</taxon>
        <taxon>Alphaproteobacteria</taxon>
        <taxon>Hyphomicrobiales</taxon>
        <taxon>Parvibaculaceae</taxon>
        <taxon>Tepidicaulis</taxon>
    </lineage>
</organism>
<dbReference type="InterPro" id="IPR002510">
    <property type="entry name" value="Metalloprtase-TldD/E_N"/>
</dbReference>
<dbReference type="Pfam" id="PF19289">
    <property type="entry name" value="PmbA_TldD_3rd"/>
    <property type="match status" value="1"/>
</dbReference>
<evidence type="ECO:0000313" key="6">
    <source>
        <dbReference type="Proteomes" id="UP000028702"/>
    </source>
</evidence>
<dbReference type="GO" id="GO:0005829">
    <property type="term" value="C:cytosol"/>
    <property type="evidence" value="ECO:0007669"/>
    <property type="project" value="TreeGrafter"/>
</dbReference>
<evidence type="ECO:0000313" key="5">
    <source>
        <dbReference type="EMBL" id="GAK44996.1"/>
    </source>
</evidence>
<gene>
    <name evidence="5" type="ORF">M2A_1495</name>
</gene>
<name>A0A081BAC8_9HYPH</name>
<dbReference type="InterPro" id="IPR045570">
    <property type="entry name" value="Metalloprtase-TldD/E_cen_dom"/>
</dbReference>
<dbReference type="AlphaFoldDB" id="A0A081BAC8"/>
<proteinExistence type="inferred from homology"/>
<evidence type="ECO:0000259" key="3">
    <source>
        <dbReference type="Pfam" id="PF19289"/>
    </source>
</evidence>
<feature type="domain" description="Metalloprotease TldD/E central" evidence="4">
    <location>
        <begin position="116"/>
        <end position="221"/>
    </location>
</feature>
<sequence length="445" mass="46687">MSTQPLDIVHHLVKAARAAGADAAEAVLFESTSLSASCRLGKAEDIERSEGRDLGLRVFVGERQAVVSSTDFLPETLSALTERAVAMAKVAPPDPYCGLAGKELLATAFPDLELDDGSDVPAETLMETALRAEEAALAVKGVTNSSGAGASFGRGSVYLATSAGFTGSYTGSTHSLSASVLAGEGTAMERDYDFSSARFLEDLEAAEEIGRRAGEKAVRRLGARKVKSQAVPIIYDPRVSNGLLSHFAGAISGASVARGTSFLQKKMGEAVFAKGVRIIDDPLKKRGLRSKPFDGEGVQTTRQAIVEDGVLKTWLLDISTAKQLGLKSTGHASRGTGAPPSPGPTNLYMEAGTLSPEELIGDIENGLYVTEMIGMGVNGVTGDYSRGASGFWIEKGKLAYPVSEITVAGNLKEMFAHLTLASDLTFRYGMNAPTLRIEGMTVAGN</sequence>
<evidence type="ECO:0000256" key="1">
    <source>
        <dbReference type="ARBA" id="ARBA00005836"/>
    </source>
</evidence>
<dbReference type="Proteomes" id="UP000028702">
    <property type="component" value="Unassembled WGS sequence"/>
</dbReference>
<dbReference type="EMBL" id="BBIO01000006">
    <property type="protein sequence ID" value="GAK44996.1"/>
    <property type="molecule type" value="Genomic_DNA"/>
</dbReference>
<dbReference type="STRING" id="1333998.M2A_1495"/>
<dbReference type="PANTHER" id="PTHR43421">
    <property type="entry name" value="METALLOPROTEASE PMBA"/>
    <property type="match status" value="1"/>
</dbReference>
<dbReference type="Pfam" id="PF01523">
    <property type="entry name" value="PmbA_TldD_1st"/>
    <property type="match status" value="1"/>
</dbReference>
<dbReference type="Gene3D" id="3.30.2290.10">
    <property type="entry name" value="PmbA/TldD superfamily"/>
    <property type="match status" value="1"/>
</dbReference>
<dbReference type="InterPro" id="IPR045569">
    <property type="entry name" value="Metalloprtase-TldD/E_C"/>
</dbReference>
<dbReference type="PANTHER" id="PTHR43421:SF1">
    <property type="entry name" value="METALLOPROTEASE PMBA"/>
    <property type="match status" value="1"/>
</dbReference>
<dbReference type="eggNOG" id="COG0312">
    <property type="taxonomic scope" value="Bacteria"/>
</dbReference>
<dbReference type="InterPro" id="IPR036059">
    <property type="entry name" value="TldD/PmbA_sf"/>
</dbReference>
<feature type="domain" description="Metalloprotease TldD/E N-terminal" evidence="2">
    <location>
        <begin position="24"/>
        <end position="88"/>
    </location>
</feature>
<dbReference type="Pfam" id="PF19290">
    <property type="entry name" value="PmbA_TldD_2nd"/>
    <property type="match status" value="1"/>
</dbReference>
<dbReference type="InterPro" id="IPR035068">
    <property type="entry name" value="TldD/PmbA_N"/>
</dbReference>
<evidence type="ECO:0000259" key="4">
    <source>
        <dbReference type="Pfam" id="PF19290"/>
    </source>
</evidence>
<accession>A0A081BAC8</accession>
<keyword evidence="6" id="KW-1185">Reference proteome</keyword>
<comment type="caution">
    <text evidence="5">The sequence shown here is derived from an EMBL/GenBank/DDBJ whole genome shotgun (WGS) entry which is preliminary data.</text>
</comment>
<dbReference type="GO" id="GO:0006508">
    <property type="term" value="P:proteolysis"/>
    <property type="evidence" value="ECO:0007669"/>
    <property type="project" value="InterPro"/>
</dbReference>
<reference evidence="5 6" key="1">
    <citation type="submission" date="2014-07" db="EMBL/GenBank/DDBJ databases">
        <title>Tepidicaulis marinum gen. nov., sp. nov., a novel marine bacterium denitrifying nitrate to nitrous oxide strictly under microaerobic conditions.</title>
        <authorList>
            <person name="Takeuchi M."/>
            <person name="Yamagishi T."/>
            <person name="Kamagata Y."/>
            <person name="Oshima K."/>
            <person name="Hattori M."/>
            <person name="Katayama T."/>
            <person name="Hanada S."/>
            <person name="Tamaki H."/>
            <person name="Marumo K."/>
            <person name="Maeda H."/>
            <person name="Nedachi M."/>
            <person name="Iwasaki W."/>
            <person name="Suwa Y."/>
            <person name="Sakata S."/>
        </authorList>
    </citation>
    <scope>NUCLEOTIDE SEQUENCE [LARGE SCALE GENOMIC DNA]</scope>
    <source>
        <strain evidence="5 6">MA2</strain>
    </source>
</reference>
<feature type="domain" description="Metalloprotease TldD/E C-terminal" evidence="3">
    <location>
        <begin position="229"/>
        <end position="444"/>
    </location>
</feature>
<protein>
    <submittedName>
        <fullName evidence="5">Peptidase U62 modulator of DNA gyrase</fullName>
    </submittedName>
</protein>
<dbReference type="SUPFAM" id="SSF111283">
    <property type="entry name" value="Putative modulator of DNA gyrase, PmbA/TldD"/>
    <property type="match status" value="1"/>
</dbReference>
<evidence type="ECO:0000259" key="2">
    <source>
        <dbReference type="Pfam" id="PF01523"/>
    </source>
</evidence>
<comment type="similarity">
    <text evidence="1">Belongs to the peptidase U62 family.</text>
</comment>
<dbReference type="InterPro" id="IPR047657">
    <property type="entry name" value="PmbA"/>
</dbReference>
<dbReference type="RefSeq" id="WP_045445215.1">
    <property type="nucleotide sequence ID" value="NZ_BBIO01000006.1"/>
</dbReference>
<dbReference type="GO" id="GO:0008237">
    <property type="term" value="F:metallopeptidase activity"/>
    <property type="evidence" value="ECO:0007669"/>
    <property type="project" value="InterPro"/>
</dbReference>